<keyword evidence="2" id="KW-1133">Transmembrane helix</keyword>
<protein>
    <submittedName>
        <fullName evidence="3">Uncharacterized protein</fullName>
    </submittedName>
</protein>
<reference evidence="3" key="2">
    <citation type="journal article" date="2015" name="Gigascience">
        <title>Reconstructing a comprehensive transcriptome assembly of a white-pupal translocated strain of the pest fruit fly Bactrocera cucurbitae.</title>
        <authorList>
            <person name="Sim S.B."/>
            <person name="Calla B."/>
            <person name="Hall B."/>
            <person name="DeRego T."/>
            <person name="Geib S.M."/>
        </authorList>
    </citation>
    <scope>NUCLEOTIDE SEQUENCE</scope>
</reference>
<dbReference type="EMBL" id="GBXI01011455">
    <property type="protein sequence ID" value="JAD02837.1"/>
    <property type="molecule type" value="Transcribed_RNA"/>
</dbReference>
<accession>A0A0A1WVJ1</accession>
<reference evidence="3" key="1">
    <citation type="submission" date="2014-11" db="EMBL/GenBank/DDBJ databases">
        <authorList>
            <person name="Geib S."/>
        </authorList>
    </citation>
    <scope>NUCLEOTIDE SEQUENCE</scope>
</reference>
<feature type="transmembrane region" description="Helical" evidence="2">
    <location>
        <begin position="197"/>
        <end position="218"/>
    </location>
</feature>
<feature type="transmembrane region" description="Helical" evidence="2">
    <location>
        <begin position="19"/>
        <end position="40"/>
    </location>
</feature>
<feature type="region of interest" description="Disordered" evidence="1">
    <location>
        <begin position="56"/>
        <end position="91"/>
    </location>
</feature>
<keyword evidence="2" id="KW-0812">Transmembrane</keyword>
<proteinExistence type="predicted"/>
<dbReference type="PANTHER" id="PTHR21398">
    <property type="entry name" value="AGAP007094-PA"/>
    <property type="match status" value="1"/>
</dbReference>
<evidence type="ECO:0000313" key="3">
    <source>
        <dbReference type="EMBL" id="JAD02837.1"/>
    </source>
</evidence>
<gene>
    <name evidence="3" type="ORF">g.2225</name>
</gene>
<evidence type="ECO:0000256" key="2">
    <source>
        <dbReference type="SAM" id="Phobius"/>
    </source>
</evidence>
<dbReference type="PANTHER" id="PTHR21398:SF11">
    <property type="entry name" value="HDC15381-RELATED"/>
    <property type="match status" value="1"/>
</dbReference>
<dbReference type="AlphaFoldDB" id="A0A0A1WVJ1"/>
<dbReference type="InterPro" id="IPR006631">
    <property type="entry name" value="DM4_12"/>
</dbReference>
<dbReference type="Pfam" id="PF07841">
    <property type="entry name" value="DM4_12"/>
    <property type="match status" value="1"/>
</dbReference>
<organism evidence="3">
    <name type="scientific">Zeugodacus cucurbitae</name>
    <name type="common">Melon fruit fly</name>
    <name type="synonym">Bactrocera cucurbitae</name>
    <dbReference type="NCBI Taxonomy" id="28588"/>
    <lineage>
        <taxon>Eukaryota</taxon>
        <taxon>Metazoa</taxon>
        <taxon>Ecdysozoa</taxon>
        <taxon>Arthropoda</taxon>
        <taxon>Hexapoda</taxon>
        <taxon>Insecta</taxon>
        <taxon>Pterygota</taxon>
        <taxon>Neoptera</taxon>
        <taxon>Endopterygota</taxon>
        <taxon>Diptera</taxon>
        <taxon>Brachycera</taxon>
        <taxon>Muscomorpha</taxon>
        <taxon>Tephritoidea</taxon>
        <taxon>Tephritidae</taxon>
        <taxon>Zeugodacus</taxon>
        <taxon>Zeugodacus</taxon>
    </lineage>
</organism>
<evidence type="ECO:0000256" key="1">
    <source>
        <dbReference type="SAM" id="MobiDB-lite"/>
    </source>
</evidence>
<sequence length="382" mass="43291">MAAHSYAGFAGFMDCMRRYWLICCQIILFVCLLFLLIALLRPSYILTNGNDNAYSNNNNHKASTQRNDDFPTQIRNKLDENPNSQQEAQQHLNRSVAGAVVGVVISGLLDDHNNLPKSRIAAGRDYGVKNAWHANSSTPAEGTAVVMDDVEISTIRAWSQYNSEVNSCNAVDNRSSVQNSFQLTALGNILKRRQKKFIIFNGGGTVKYLVAVSIPIILPNPQHSISHYYNIQSPHVPLPRPLYWWDFFNSSTFAARRQQRQLTEATPVKLHPKIKHDASREYIYEALEQIFQQHGIPGESCLLQAICEVSQLPFHVPHIWRNDLRHLWHAMVNAILIPTVPNVDMKYLHASQAGRFGVDCQQAFSECPQTVNEWLRRVANMV</sequence>
<feature type="compositionally biased region" description="Polar residues" evidence="1">
    <location>
        <begin position="81"/>
        <end position="91"/>
    </location>
</feature>
<keyword evidence="2" id="KW-0472">Membrane</keyword>
<name>A0A0A1WVJ1_ZEUCU</name>
<dbReference type="SMART" id="SM00718">
    <property type="entry name" value="DM4_12"/>
    <property type="match status" value="1"/>
</dbReference>
<dbReference type="OrthoDB" id="8186940at2759"/>